<keyword evidence="3" id="KW-1185">Reference proteome</keyword>
<comment type="caution">
    <text evidence="2">The sequence shown here is derived from an EMBL/GenBank/DDBJ whole genome shotgun (WGS) entry which is preliminary data.</text>
</comment>
<feature type="region of interest" description="Disordered" evidence="1">
    <location>
        <begin position="292"/>
        <end position="317"/>
    </location>
</feature>
<dbReference type="AlphaFoldDB" id="A0A849BWJ5"/>
<evidence type="ECO:0000256" key="1">
    <source>
        <dbReference type="SAM" id="MobiDB-lite"/>
    </source>
</evidence>
<reference evidence="2 3" key="1">
    <citation type="submission" date="2020-05" db="EMBL/GenBank/DDBJ databases">
        <title>MicrobeNet Type strains.</title>
        <authorList>
            <person name="Nicholson A.C."/>
        </authorList>
    </citation>
    <scope>NUCLEOTIDE SEQUENCE [LARGE SCALE GENOMIC DNA]</scope>
    <source>
        <strain evidence="2 3">JCM 3224</strain>
    </source>
</reference>
<dbReference type="InterPro" id="IPR024735">
    <property type="entry name" value="TcpC"/>
</dbReference>
<protein>
    <submittedName>
        <fullName evidence="2">Conjugal transfer protein</fullName>
    </submittedName>
</protein>
<feature type="compositionally biased region" description="Low complexity" evidence="1">
    <location>
        <begin position="292"/>
        <end position="308"/>
    </location>
</feature>
<dbReference type="EMBL" id="JABELX010000003">
    <property type="protein sequence ID" value="NNH69498.1"/>
    <property type="molecule type" value="Genomic_DNA"/>
</dbReference>
<dbReference type="Proteomes" id="UP000586827">
    <property type="component" value="Unassembled WGS sequence"/>
</dbReference>
<evidence type="ECO:0000313" key="3">
    <source>
        <dbReference type="Proteomes" id="UP000586827"/>
    </source>
</evidence>
<proteinExistence type="predicted"/>
<dbReference type="Pfam" id="PF12642">
    <property type="entry name" value="TpcC"/>
    <property type="match status" value="1"/>
</dbReference>
<name>A0A849BWJ5_9NOCA</name>
<accession>A0A849BWJ5</accession>
<evidence type="ECO:0000313" key="2">
    <source>
        <dbReference type="EMBL" id="NNH69498.1"/>
    </source>
</evidence>
<organism evidence="2 3">
    <name type="scientific">Nocardia uniformis</name>
    <dbReference type="NCBI Taxonomy" id="53432"/>
    <lineage>
        <taxon>Bacteria</taxon>
        <taxon>Bacillati</taxon>
        <taxon>Actinomycetota</taxon>
        <taxon>Actinomycetes</taxon>
        <taxon>Mycobacteriales</taxon>
        <taxon>Nocardiaceae</taxon>
        <taxon>Nocardia</taxon>
    </lineage>
</organism>
<gene>
    <name evidence="2" type="ORF">HLB23_06385</name>
</gene>
<sequence length="317" mass="32774">MIARRRRDNAVFAILATLAVLGGGHAVFSFFAADPPGPSDSTTVSIVGNAQLAGSFAQRYVMTYVSAEAGQQDRVSEFIGDSRAISLPKKAPKVSDPAVVFTRRTNTSGLLEIWSVTVSVRLGADSDAAVEQFYRVAVSVGSGRVRALSLPAVVAPPGPGRDLVAAYSAPCREDTPVSGAATGFLRAYLTGSADVARYTSHNAGIAALAPSPFDELESVSVSATESSCGTSGSTAHVLVTVTPAIDADVLAPLDYPLTLVRTDQQWQVQSMDQVPALPDPITEVSANANQIGSGAASTTKPTTAPTTSVRIPPATQN</sequence>